<name>A0A7J6KTV5_PERCH</name>
<dbReference type="EMBL" id="JAAPAO010001183">
    <property type="protein sequence ID" value="KAF4650773.1"/>
    <property type="molecule type" value="Genomic_DNA"/>
</dbReference>
<comment type="cofactor">
    <cofactor evidence="2">
        <name>FAD</name>
        <dbReference type="ChEBI" id="CHEBI:57692"/>
    </cofactor>
</comment>
<dbReference type="Gene3D" id="3.40.50.80">
    <property type="entry name" value="Nucleotide-binding domain of ferredoxin-NADP reductase (FNR) module"/>
    <property type="match status" value="1"/>
</dbReference>
<keyword evidence="5" id="KW-0521">NADP</keyword>
<evidence type="ECO:0000256" key="3">
    <source>
        <dbReference type="ARBA" id="ARBA00022630"/>
    </source>
</evidence>
<feature type="domain" description="Flavodoxin-like" evidence="8">
    <location>
        <begin position="1"/>
        <end position="54"/>
    </location>
</feature>
<dbReference type="SUPFAM" id="SSF52343">
    <property type="entry name" value="Ferredoxin reductase-like, C-terminal NADP-linked domain"/>
    <property type="match status" value="1"/>
</dbReference>
<dbReference type="Pfam" id="PF00258">
    <property type="entry name" value="Flavodoxin_1"/>
    <property type="match status" value="1"/>
</dbReference>
<dbReference type="InterPro" id="IPR001709">
    <property type="entry name" value="Flavoprot_Pyr_Nucl_cyt_Rdtase"/>
</dbReference>
<dbReference type="GO" id="GO:0003958">
    <property type="term" value="F:NADPH-hemoprotein reductase activity"/>
    <property type="evidence" value="ECO:0007669"/>
    <property type="project" value="UniProtKB-EC"/>
</dbReference>
<dbReference type="InterPro" id="IPR029039">
    <property type="entry name" value="Flavoprotein-like_sf"/>
</dbReference>
<dbReference type="PANTHER" id="PTHR19384:SF17">
    <property type="entry name" value="NADPH--CYTOCHROME P450 REDUCTASE"/>
    <property type="match status" value="1"/>
</dbReference>
<evidence type="ECO:0000313" key="11">
    <source>
        <dbReference type="Proteomes" id="UP000591131"/>
    </source>
</evidence>
<feature type="domain" description="FAD-binding FR-type" evidence="9">
    <location>
        <begin position="119"/>
        <end position="352"/>
    </location>
</feature>
<sequence>MGLGNRQYVHFNHFAVTVDAKLSELGATRIYHLGQGDDDGDIEEDFAKWKDEGLLDAVLAEMMGVRERSASAASTEKKEVPDVRNKLNLVANFDSVKTNLPYDATVHGGGMDVISKFYFTADQATVQDVRELRQKPDLEEGLTTVHLDVDISTLPGARYRTADNLEILPRNPEAEVLAIAERFGCEDKLDMYVGFTRSLACTKTVVKKPFPTPCTLRDALALYCDLNGHPTKAFVRDMCSTEAGALDPDELMQLWKGKLVTIAEVTCDTFKASPVSIGEFLQIVPRQKCRAYTISSSNLETPRTISATVGLIHHPRADQKPFRGVATENLCTVVKPGDKMWVQVRASSFRLPANPTAPIIMISAGTGVAPMRAFMREFTIKPRPAAKKIMLFGCRYSDRDWVYADEMKEFAEKSGCKLFTAFSREQENKIYVQDLVTTTAKADLQEALEIDAYVYICGSQSMGRSVIEALRTIGADVDKMRGDKRIVEELCPEGDRRECLLPGKCDNIFTVICKSMNHGVIDRAASDEYWEEEKDANTCITRQNGYSLDDDARDRAGYTNNNNKRERVILGDLQLSKIAGDVYVEGGSIAIQKIYMPRSAVLRSTKVTAVASAGWCSLILGFIFKERCEYAASAILLAKTPAVAGMKLEVVSAKPKDTEPANLLDEVKEPGMIADFVIEQCEDWMVGNEEECLAVQYDLSGNAKKYSEALREKLGMKRIGQLMGDKAFIHVDDKDLTDMDALIIAKMLRFHNTDCEMLDINNNPRMGDSGVGAIAEH</sequence>
<evidence type="ECO:0000259" key="9">
    <source>
        <dbReference type="PROSITE" id="PS51384"/>
    </source>
</evidence>
<protein>
    <recommendedName>
        <fullName evidence="7">NADPH--hemoprotein reductase</fullName>
        <ecNumber evidence="7">1.6.2.4</ecNumber>
    </recommendedName>
</protein>
<evidence type="ECO:0000313" key="10">
    <source>
        <dbReference type="EMBL" id="KAF4650773.1"/>
    </source>
</evidence>
<dbReference type="GO" id="GO:0050660">
    <property type="term" value="F:flavin adenine dinucleotide binding"/>
    <property type="evidence" value="ECO:0007669"/>
    <property type="project" value="TreeGrafter"/>
</dbReference>
<evidence type="ECO:0000256" key="5">
    <source>
        <dbReference type="ARBA" id="ARBA00022857"/>
    </source>
</evidence>
<dbReference type="InterPro" id="IPR039261">
    <property type="entry name" value="FNR_nucleotide-bd"/>
</dbReference>
<keyword evidence="11" id="KW-1185">Reference proteome</keyword>
<reference evidence="10 11" key="1">
    <citation type="submission" date="2020-04" db="EMBL/GenBank/DDBJ databases">
        <title>Perkinsus chesapeaki whole genome sequence.</title>
        <authorList>
            <person name="Bogema D.R."/>
        </authorList>
    </citation>
    <scope>NUCLEOTIDE SEQUENCE [LARGE SCALE GENOMIC DNA]</scope>
    <source>
        <strain evidence="10">ATCC PRA-425</strain>
    </source>
</reference>
<dbReference type="InterPro" id="IPR017938">
    <property type="entry name" value="Riboflavin_synthase-like_b-brl"/>
</dbReference>
<dbReference type="InterPro" id="IPR001433">
    <property type="entry name" value="OxRdtase_FAD/NAD-bd"/>
</dbReference>
<dbReference type="Gene3D" id="2.40.30.10">
    <property type="entry name" value="Translation factors"/>
    <property type="match status" value="1"/>
</dbReference>
<dbReference type="PROSITE" id="PS50902">
    <property type="entry name" value="FLAVODOXIN_LIKE"/>
    <property type="match status" value="1"/>
</dbReference>
<proteinExistence type="predicted"/>
<dbReference type="PANTHER" id="PTHR19384">
    <property type="entry name" value="NITRIC OXIDE SYNTHASE-RELATED"/>
    <property type="match status" value="1"/>
</dbReference>
<dbReference type="SUPFAM" id="SSF52218">
    <property type="entry name" value="Flavoproteins"/>
    <property type="match status" value="1"/>
</dbReference>
<dbReference type="Pfam" id="PF00667">
    <property type="entry name" value="FAD_binding_1"/>
    <property type="match status" value="1"/>
</dbReference>
<evidence type="ECO:0000259" key="8">
    <source>
        <dbReference type="PROSITE" id="PS50902"/>
    </source>
</evidence>
<dbReference type="Pfam" id="PF00175">
    <property type="entry name" value="NAD_binding_1"/>
    <property type="match status" value="1"/>
</dbReference>
<accession>A0A7J6KTV5</accession>
<evidence type="ECO:0000256" key="4">
    <source>
        <dbReference type="ARBA" id="ARBA00022827"/>
    </source>
</evidence>
<dbReference type="SUPFAM" id="SSF63380">
    <property type="entry name" value="Riboflavin synthase domain-like"/>
    <property type="match status" value="1"/>
</dbReference>
<dbReference type="Gene3D" id="1.20.990.10">
    <property type="entry name" value="NADPH-cytochrome p450 Reductase, Chain A, domain 3"/>
    <property type="match status" value="1"/>
</dbReference>
<dbReference type="Gene3D" id="3.40.50.360">
    <property type="match status" value="1"/>
</dbReference>
<dbReference type="AlphaFoldDB" id="A0A7J6KTV5"/>
<evidence type="ECO:0000256" key="7">
    <source>
        <dbReference type="ARBA" id="ARBA00023797"/>
    </source>
</evidence>
<dbReference type="PRINTS" id="PR00371">
    <property type="entry name" value="FPNCR"/>
</dbReference>
<keyword evidence="6" id="KW-0560">Oxidoreductase</keyword>
<dbReference type="Proteomes" id="UP000591131">
    <property type="component" value="Unassembled WGS sequence"/>
</dbReference>
<dbReference type="GO" id="GO:0010181">
    <property type="term" value="F:FMN binding"/>
    <property type="evidence" value="ECO:0007669"/>
    <property type="project" value="InterPro"/>
</dbReference>
<feature type="non-terminal residue" evidence="10">
    <location>
        <position position="777"/>
    </location>
</feature>
<dbReference type="InterPro" id="IPR023173">
    <property type="entry name" value="NADPH_Cyt_P450_Rdtase_alpha"/>
</dbReference>
<evidence type="ECO:0000256" key="2">
    <source>
        <dbReference type="ARBA" id="ARBA00001974"/>
    </source>
</evidence>
<keyword evidence="4" id="KW-0274">FAD</keyword>
<dbReference type="InterPro" id="IPR003097">
    <property type="entry name" value="CysJ-like_FAD-binding"/>
</dbReference>
<keyword evidence="3" id="KW-0285">Flavoprotein</keyword>
<dbReference type="InterPro" id="IPR017927">
    <property type="entry name" value="FAD-bd_FR_type"/>
</dbReference>
<organism evidence="10 11">
    <name type="scientific">Perkinsus chesapeaki</name>
    <name type="common">Clam parasite</name>
    <name type="synonym">Perkinsus andrewsi</name>
    <dbReference type="NCBI Taxonomy" id="330153"/>
    <lineage>
        <taxon>Eukaryota</taxon>
        <taxon>Sar</taxon>
        <taxon>Alveolata</taxon>
        <taxon>Perkinsozoa</taxon>
        <taxon>Perkinsea</taxon>
        <taxon>Perkinsida</taxon>
        <taxon>Perkinsidae</taxon>
        <taxon>Perkinsus</taxon>
    </lineage>
</organism>
<dbReference type="OrthoDB" id="1688044at2759"/>
<comment type="caution">
    <text evidence="10">The sequence shown here is derived from an EMBL/GenBank/DDBJ whole genome shotgun (WGS) entry which is preliminary data.</text>
</comment>
<gene>
    <name evidence="10" type="ORF">FOL47_000875</name>
</gene>
<dbReference type="EC" id="1.6.2.4" evidence="7"/>
<dbReference type="PROSITE" id="PS51384">
    <property type="entry name" value="FAD_FR"/>
    <property type="match status" value="1"/>
</dbReference>
<dbReference type="InterPro" id="IPR008254">
    <property type="entry name" value="Flavodoxin/NO_synth"/>
</dbReference>
<comment type="cofactor">
    <cofactor evidence="1">
        <name>FMN</name>
        <dbReference type="ChEBI" id="CHEBI:58210"/>
    </cofactor>
</comment>
<evidence type="ECO:0000256" key="6">
    <source>
        <dbReference type="ARBA" id="ARBA00023002"/>
    </source>
</evidence>
<dbReference type="GO" id="GO:0005829">
    <property type="term" value="C:cytosol"/>
    <property type="evidence" value="ECO:0007669"/>
    <property type="project" value="TreeGrafter"/>
</dbReference>
<evidence type="ECO:0000256" key="1">
    <source>
        <dbReference type="ARBA" id="ARBA00001917"/>
    </source>
</evidence>